<evidence type="ECO:0000256" key="1">
    <source>
        <dbReference type="ARBA" id="ARBA00022612"/>
    </source>
</evidence>
<organism evidence="4 5">
    <name type="scientific">Dysgonomonas termitidis</name>
    <dbReference type="NCBI Taxonomy" id="1516126"/>
    <lineage>
        <taxon>Bacteria</taxon>
        <taxon>Pseudomonadati</taxon>
        <taxon>Bacteroidota</taxon>
        <taxon>Bacteroidia</taxon>
        <taxon>Bacteroidales</taxon>
        <taxon>Dysgonomonadaceae</taxon>
        <taxon>Dysgonomonas</taxon>
    </lineage>
</organism>
<evidence type="ECO:0000256" key="2">
    <source>
        <dbReference type="SAM" id="MobiDB-lite"/>
    </source>
</evidence>
<dbReference type="EMBL" id="JBHSGN010000024">
    <property type="protein sequence ID" value="MFC4672653.1"/>
    <property type="molecule type" value="Genomic_DNA"/>
</dbReference>
<feature type="domain" description="Phage tail tape measure protein" evidence="3">
    <location>
        <begin position="400"/>
        <end position="596"/>
    </location>
</feature>
<evidence type="ECO:0000313" key="4">
    <source>
        <dbReference type="EMBL" id="MFC4672653.1"/>
    </source>
</evidence>
<protein>
    <submittedName>
        <fullName evidence="4">Phage tail tape measure protein</fullName>
    </submittedName>
</protein>
<reference evidence="5" key="1">
    <citation type="journal article" date="2019" name="Int. J. Syst. Evol. Microbiol.">
        <title>The Global Catalogue of Microorganisms (GCM) 10K type strain sequencing project: providing services to taxonomists for standard genome sequencing and annotation.</title>
        <authorList>
            <consortium name="The Broad Institute Genomics Platform"/>
            <consortium name="The Broad Institute Genome Sequencing Center for Infectious Disease"/>
            <person name="Wu L."/>
            <person name="Ma J."/>
        </authorList>
    </citation>
    <scope>NUCLEOTIDE SEQUENCE [LARGE SCALE GENOMIC DNA]</scope>
    <source>
        <strain evidence="5">CCUG 66188</strain>
    </source>
</reference>
<comment type="caution">
    <text evidence="4">The sequence shown here is derived from an EMBL/GenBank/DDBJ whole genome shotgun (WGS) entry which is preliminary data.</text>
</comment>
<evidence type="ECO:0000313" key="5">
    <source>
        <dbReference type="Proteomes" id="UP001596023"/>
    </source>
</evidence>
<dbReference type="Pfam" id="PF10145">
    <property type="entry name" value="PhageMin_Tail"/>
    <property type="match status" value="1"/>
</dbReference>
<dbReference type="InterPro" id="IPR010090">
    <property type="entry name" value="Phage_tape_meas"/>
</dbReference>
<accession>A0ABV9KRR4</accession>
<name>A0ABV9KRR4_9BACT</name>
<feature type="compositionally biased region" description="Basic and acidic residues" evidence="2">
    <location>
        <begin position="289"/>
        <end position="302"/>
    </location>
</feature>
<gene>
    <name evidence="4" type="ORF">ACFO6W_02990</name>
</gene>
<feature type="compositionally biased region" description="Basic and acidic residues" evidence="2">
    <location>
        <begin position="249"/>
        <end position="281"/>
    </location>
</feature>
<feature type="region of interest" description="Disordered" evidence="2">
    <location>
        <begin position="241"/>
        <end position="302"/>
    </location>
</feature>
<evidence type="ECO:0000259" key="3">
    <source>
        <dbReference type="Pfam" id="PF10145"/>
    </source>
</evidence>
<dbReference type="NCBIfam" id="TIGR01760">
    <property type="entry name" value="tape_meas_TP901"/>
    <property type="match status" value="1"/>
</dbReference>
<keyword evidence="5" id="KW-1185">Reference proteome</keyword>
<proteinExistence type="predicted"/>
<dbReference type="PANTHER" id="PTHR37813:SF1">
    <property type="entry name" value="FELS-2 PROPHAGE PROTEIN"/>
    <property type="match status" value="1"/>
</dbReference>
<sequence>MAQEQNYQVNYTINVEASEGTKQVMAFAESVNKLNQAKTSFATAMENINTFMKDVDKAFRPKGRKRDYSFRFDIKTGDTDKKLAKVKEQLLEIKELAKGITLAVNTDKPLNTKAIKSQVKAPVQQPPASTPNAKIAAQSITETQQKITKAVGKVNAALISLEKGREVRIKTDAATTKLQQLLSLMDKIKGASAMNMALSVPGINHGRNIVPYAPEAFRLSDKADTRLREKLYARRQLHDQRMAFQQQQDEAKTQAKARQENARRAEKEQASLLRQQEEMRKKALIRQQQAEKETEKHRRRNAADALRHMQRQAGIENSLYGGKRRAAINRLQYSKAPTLRNMPFAYMLNGYMMYGMMRRELADAVEYSNIMQTAHSILRVADTDLGTFETRFDSMARYVRQIGIETKFTAIEVAGAVKYLSMAGMGIDTINKSIRPIANLALIGDNDISQIADLATNIMAGYDIRNSSMDSVADILASTVSRSNVNIVEMAESYKMAAGYLKMAGVDFSESAAAIGILGNMGVKGTMAGTSLRAMATRFAKPTKESQKTMDRLGVKFTGYKDIYGKQVEQLRPLADIFQELEQKGATMADMQAIFGKIGGNAAMMFLKNSDQLRALTAQNITSHGISEELAKVKQDTTKGLWYQATSGFSESFMQGFEILEPQIRSLLRDFLSKFNAPEFARGLASIGRSLMDILSVIGNIATFITKNFTWIEPLLFSGLVATRLFRLAGSLTNVGVALGFIGKQSLASSSMQAISGLVGLGVGPIGRGMSMANKRALVTAMSAAGISGKGAMTHALAQSGMLGASALLARGGAAGLFANQVAMGNGLVGAGASIAAIGTGAVAATAGIAGLVGIMGYLAYKTWKVKEAKDAVQEEINANRKYHYPSIETLHKALRDTYNQAISTKQAVDDVTAGKTIEEVSGQKIGAFTGNWWTAVLNTLGQGANRGYNPYASQYAYTQADARNDDTKAALETIAKKDGQNRLNAAWGDIGKLKTPVEVGAFIQTIESKYGHPESALDKSLWTEHNGVITYKKGMGELPASDAARTYHYARYQNDTIIPIIKTAAQTYLDAIQSRKGAREFMRKSGYDFANLLLKGFYQDANGEWAEKVLKKNATDKQREDQLANKMEIHDRLTKFAASMRTVLGNNPEAAENILKAAGFPRWMYSNEPDYNDPAPFNANGITNSGHGGTDADDGMAGGNYSGTGKLSSAAPKQVIVNIASLLSVETIDLLKTQEGQTVEIQNLKEQLAQALIDVVHDFDASWNG</sequence>
<dbReference type="RefSeq" id="WP_379993843.1">
    <property type="nucleotide sequence ID" value="NZ_JBHSGN010000024.1"/>
</dbReference>
<keyword evidence="1" id="KW-1188">Viral release from host cell</keyword>
<dbReference type="PANTHER" id="PTHR37813">
    <property type="entry name" value="FELS-2 PROPHAGE PROTEIN"/>
    <property type="match status" value="1"/>
</dbReference>
<dbReference type="Proteomes" id="UP001596023">
    <property type="component" value="Unassembled WGS sequence"/>
</dbReference>